<feature type="domain" description="CEMIP beta-helix" evidence="6">
    <location>
        <begin position="374"/>
        <end position="571"/>
    </location>
</feature>
<dbReference type="Pfam" id="PF10162">
    <property type="entry name" value="G8"/>
    <property type="match status" value="1"/>
</dbReference>
<dbReference type="InterPro" id="IPR011050">
    <property type="entry name" value="Pectin_lyase_fold/virulence"/>
</dbReference>
<dbReference type="InterPro" id="IPR019316">
    <property type="entry name" value="G8_domain"/>
</dbReference>
<dbReference type="EMBL" id="CP020946">
    <property type="protein sequence ID" value="ASD63315.1"/>
    <property type="molecule type" value="Genomic_DNA"/>
</dbReference>
<protein>
    <submittedName>
        <fullName evidence="7">Uncharacterized protein</fullName>
    </submittedName>
</protein>
<keyword evidence="4" id="KW-0325">Glycoprotein</keyword>
<evidence type="ECO:0000259" key="5">
    <source>
        <dbReference type="Pfam" id="PF10162"/>
    </source>
</evidence>
<dbReference type="SUPFAM" id="SSF51126">
    <property type="entry name" value="Pectin lyase-like"/>
    <property type="match status" value="1"/>
</dbReference>
<comment type="subcellular location">
    <subcellularLocation>
        <location evidence="1">Cell membrane</location>
    </subcellularLocation>
</comment>
<name>A0A1Z3N776_BDEBC</name>
<organism evidence="7 8">
    <name type="scientific">Bdellovibrio bacteriovorus</name>
    <dbReference type="NCBI Taxonomy" id="959"/>
    <lineage>
        <taxon>Bacteria</taxon>
        <taxon>Pseudomonadati</taxon>
        <taxon>Bdellovibrionota</taxon>
        <taxon>Bdellovibrionia</taxon>
        <taxon>Bdellovibrionales</taxon>
        <taxon>Pseudobdellovibrionaceae</taxon>
        <taxon>Bdellovibrio</taxon>
    </lineage>
</organism>
<keyword evidence="2" id="KW-0472">Membrane</keyword>
<dbReference type="InterPro" id="IPR012334">
    <property type="entry name" value="Pectin_lyas_fold"/>
</dbReference>
<dbReference type="Proteomes" id="UP000197003">
    <property type="component" value="Chromosome"/>
</dbReference>
<accession>A0A1Z3N776</accession>
<dbReference type="GO" id="GO:0005886">
    <property type="term" value="C:plasma membrane"/>
    <property type="evidence" value="ECO:0007669"/>
    <property type="project" value="UniProtKB-SubCell"/>
</dbReference>
<sequence length="942" mass="102341">MKTFQLGLTVATMTVSTAVADVTGHIDTVKERPDGAVVVRGWACDTSQDQSISVHLYAGAAAGSANARFIQSSPARRSSEAAVKSICGTKNSGHRFESVIPKALALRYTGSPVFVHGISVSGGRNSTIGNSGRFSIPTFPVDQRLSQLMLNADGSSVTGDLLIPSGYRVQIDRDINVRNLTVQGRLFCPANGTFTLKASSLHVHGSEALLQCGTAMTPFQGQLKIAIKGGTFLKENCDGVLVPCSDRNIMAMNGGTIRLVGNRINAKWLKLAKTAAAGTSDLYVSENVGWKAGDRLAVAPTAYRYLEAEDVVIKSVQGTRITLTAPLKFRHNGQNNSYKTPTRTWTVDERAEVANLTRNIQITSDGNISAMNYKGAHLMIMPSAFGYIDGVEFSYMGRMGEMARYPFHWHRVGDASGQYIKNSSIHHSFQRCITVHATNNTVVENNVCYDHYGHGFFLEDGNEVGNTFSKNLGILSRRPLTDRHILQSDIDVSSPGRFPGPATFWVSNPNNIFKDNVAAGSQGTGYWMSFARGVSCVNFRCVFPDSQNPANVFPRQENTRQFDNNTARSTTVGFSWDGVADGKIANNPRNPHDRLIVTVHYAPKTTPTIRNLKAFKSVEAAMYTRAQTMNFVGAILADNRSNIWAAYNIVVRDSAVIAISGNHQPDEFKDNSMFTGARIYDGPMDLSGIDFINFTDVPYGSTVIKPSPFRSVGASERFANVSQKLRFFPEPARKIVFDAVSGPTSLGGTESASIRDLDGSLTGTAQTILVPTHDFNNTAGCSAPKDQSVRAMLCKYQVGSVYLFNPTKATTAFAAGRSDGVVLTTNNFMNKMNMIYGGNYEYKIQYNENLDLEKITVVFKTAYQGALSPVVAIHDLPGTYCKTSQGRAVASLTELRKAQDSAYFSSRNILYIKNKATGNAPYVSGVSVAQIGQGSMGKILCQ</sequence>
<dbReference type="RefSeq" id="WP_088564863.1">
    <property type="nucleotide sequence ID" value="NZ_CP020946.1"/>
</dbReference>
<keyword evidence="3" id="KW-0732">Signal</keyword>
<evidence type="ECO:0000256" key="2">
    <source>
        <dbReference type="ARBA" id="ARBA00022475"/>
    </source>
</evidence>
<reference evidence="7 8" key="1">
    <citation type="submission" date="2017-04" db="EMBL/GenBank/DDBJ databases">
        <title>Whole genome sequence of Bdellovibrio bacteriovorus strain SSB218315.</title>
        <authorList>
            <person name="Oyedara O."/>
            <person name="Rodriguez-Perez M.A."/>
        </authorList>
    </citation>
    <scope>NUCLEOTIDE SEQUENCE [LARGE SCALE GENOMIC DNA]</scope>
    <source>
        <strain evidence="7 8">SSB218315</strain>
    </source>
</reference>
<evidence type="ECO:0000256" key="4">
    <source>
        <dbReference type="ARBA" id="ARBA00023180"/>
    </source>
</evidence>
<dbReference type="InterPro" id="IPR055401">
    <property type="entry name" value="CEMIP_beta-hel_dom"/>
</dbReference>
<evidence type="ECO:0000256" key="1">
    <source>
        <dbReference type="ARBA" id="ARBA00004236"/>
    </source>
</evidence>
<dbReference type="Gene3D" id="2.160.20.10">
    <property type="entry name" value="Single-stranded right-handed beta-helix, Pectin lyase-like"/>
    <property type="match status" value="1"/>
</dbReference>
<keyword evidence="2" id="KW-1003">Cell membrane</keyword>
<feature type="domain" description="G8" evidence="5">
    <location>
        <begin position="160"/>
        <end position="272"/>
    </location>
</feature>
<dbReference type="InterPro" id="IPR052387">
    <property type="entry name" value="Fibrocystin"/>
</dbReference>
<gene>
    <name evidence="7" type="ORF">B9G79_06880</name>
</gene>
<dbReference type="PANTHER" id="PTHR46769:SF2">
    <property type="entry name" value="FIBROCYSTIN-L ISOFORM 2 PRECURSOR-RELATED"/>
    <property type="match status" value="1"/>
</dbReference>
<evidence type="ECO:0000259" key="6">
    <source>
        <dbReference type="Pfam" id="PF24606"/>
    </source>
</evidence>
<dbReference type="Pfam" id="PF24606">
    <property type="entry name" value="CEMIP_beta-hel"/>
    <property type="match status" value="1"/>
</dbReference>
<evidence type="ECO:0000256" key="3">
    <source>
        <dbReference type="ARBA" id="ARBA00022729"/>
    </source>
</evidence>
<evidence type="ECO:0000313" key="8">
    <source>
        <dbReference type="Proteomes" id="UP000197003"/>
    </source>
</evidence>
<proteinExistence type="predicted"/>
<evidence type="ECO:0000313" key="7">
    <source>
        <dbReference type="EMBL" id="ASD63315.1"/>
    </source>
</evidence>
<dbReference type="PANTHER" id="PTHR46769">
    <property type="entry name" value="POLYCYSTIC KIDNEY AND HEPATIC DISEASE 1 (AUTOSOMAL RECESSIVE)-LIKE 1"/>
    <property type="match status" value="1"/>
</dbReference>
<dbReference type="OrthoDB" id="9815414at2"/>
<dbReference type="AlphaFoldDB" id="A0A1Z3N776"/>